<protein>
    <recommendedName>
        <fullName evidence="4">GH18 domain-containing protein</fullName>
    </recommendedName>
</protein>
<dbReference type="HOGENOM" id="CLU_929660_0_0_11"/>
<proteinExistence type="predicted"/>
<dbReference type="PROSITE" id="PS51318">
    <property type="entry name" value="TAT"/>
    <property type="match status" value="1"/>
</dbReference>
<sequence length="299" mass="32387">MSQIIARRSALGVIAGVAGAALGSCGCQAPPPSGSALAPFRGLGAWASMYQWSPSVAGHPVVNPSGVASLARRGVSTLYIQTSKQSGTALLLDPTVLKKFVSECHRHSIAVVGWYLPALNNLDLDVSRLVAMRDVGVDAIGVDIETTNYAPAERSRRQLQVLERLRQRVGRGTGIGGVVYPPLQLKQFPSIWPNFPWARVSALCDVLLPMSYWTFRRSRAPYWDNGFRYTEENFKMFSQLTGRNGNTIHSIGGMSSDLLAGQAADMARAVAKYRGMGASLYEWSGTSSRAWSELAPLAR</sequence>
<keyword evidence="3" id="KW-1185">Reference proteome</keyword>
<dbReference type="InterPro" id="IPR058240">
    <property type="entry name" value="rSAM_sf"/>
</dbReference>
<accession>R4Z1N3</accession>
<evidence type="ECO:0008006" key="4">
    <source>
        <dbReference type="Google" id="ProtNLM"/>
    </source>
</evidence>
<dbReference type="OrthoDB" id="5176407at2"/>
<dbReference type="Proteomes" id="UP000018291">
    <property type="component" value="Unassembled WGS sequence"/>
</dbReference>
<evidence type="ECO:0000313" key="2">
    <source>
        <dbReference type="EMBL" id="CCM64789.1"/>
    </source>
</evidence>
<comment type="caution">
    <text evidence="2">The sequence shown here is derived from an EMBL/GenBank/DDBJ whole genome shotgun (WGS) entry which is preliminary data.</text>
</comment>
<dbReference type="EMBL" id="CANL01000040">
    <property type="protein sequence ID" value="CCM64789.1"/>
    <property type="molecule type" value="Genomic_DNA"/>
</dbReference>
<organism evidence="2 3">
    <name type="scientific">Candidatus Neomicrothrix parvicella RN1</name>
    <dbReference type="NCBI Taxonomy" id="1229780"/>
    <lineage>
        <taxon>Bacteria</taxon>
        <taxon>Bacillati</taxon>
        <taxon>Actinomycetota</taxon>
        <taxon>Acidimicrobiia</taxon>
        <taxon>Acidimicrobiales</taxon>
        <taxon>Microthrixaceae</taxon>
        <taxon>Candidatus Neomicrothrix</taxon>
    </lineage>
</organism>
<gene>
    <name evidence="2" type="ORF">BN381_450100</name>
</gene>
<evidence type="ECO:0000313" key="3">
    <source>
        <dbReference type="Proteomes" id="UP000018291"/>
    </source>
</evidence>
<dbReference type="InterPro" id="IPR006311">
    <property type="entry name" value="TAT_signal"/>
</dbReference>
<feature type="signal peptide" evidence="1">
    <location>
        <begin position="1"/>
        <end position="20"/>
    </location>
</feature>
<evidence type="ECO:0000256" key="1">
    <source>
        <dbReference type="SAM" id="SignalP"/>
    </source>
</evidence>
<dbReference type="SUPFAM" id="SSF102114">
    <property type="entry name" value="Radical SAM enzymes"/>
    <property type="match status" value="1"/>
</dbReference>
<reference evidence="2 3" key="1">
    <citation type="journal article" date="2013" name="ISME J.">
        <title>Metabolic model for the filamentous 'Candidatus Microthrix parvicella' based on genomic and metagenomic analyses.</title>
        <authorList>
            <person name="Jon McIlroy S."/>
            <person name="Kristiansen R."/>
            <person name="Albertsen M."/>
            <person name="Michael Karst S."/>
            <person name="Rossetti S."/>
            <person name="Lund Nielsen J."/>
            <person name="Tandoi V."/>
            <person name="James Seviour R."/>
            <person name="Nielsen P.H."/>
        </authorList>
    </citation>
    <scope>NUCLEOTIDE SEQUENCE [LARGE SCALE GENOMIC DNA]</scope>
    <source>
        <strain evidence="2 3">RN1</strain>
    </source>
</reference>
<dbReference type="STRING" id="1229780.BN381_450100"/>
<keyword evidence="1" id="KW-0732">Signal</keyword>
<dbReference type="RefSeq" id="WP_012229067.1">
    <property type="nucleotide sequence ID" value="NZ_HG422565.1"/>
</dbReference>
<feature type="chain" id="PRO_5004384126" description="GH18 domain-containing protein" evidence="1">
    <location>
        <begin position="21"/>
        <end position="299"/>
    </location>
</feature>
<dbReference type="AlphaFoldDB" id="R4Z1N3"/>
<dbReference type="PROSITE" id="PS51257">
    <property type="entry name" value="PROKAR_LIPOPROTEIN"/>
    <property type="match status" value="1"/>
</dbReference>
<name>R4Z1N3_9ACTN</name>